<dbReference type="Gene3D" id="3.40.1030.10">
    <property type="entry name" value="Nucleoside phosphorylase/phosphoribosyltransferase catalytic domain"/>
    <property type="match status" value="1"/>
</dbReference>
<dbReference type="Proteomes" id="UP000677515">
    <property type="component" value="Chromosome"/>
</dbReference>
<evidence type="ECO:0000313" key="5">
    <source>
        <dbReference type="Proteomes" id="UP000677515"/>
    </source>
</evidence>
<dbReference type="SUPFAM" id="SSF47648">
    <property type="entry name" value="Nucleoside phosphorylase/phosphoribosyltransferase N-terminal domain"/>
    <property type="match status" value="1"/>
</dbReference>
<dbReference type="InterPro" id="IPR035902">
    <property type="entry name" value="Nuc_phospho_transferase"/>
</dbReference>
<dbReference type="InterPro" id="IPR005940">
    <property type="entry name" value="Anthranilate_Pribosyl_Tfrase"/>
</dbReference>
<evidence type="ECO:0000259" key="3">
    <source>
        <dbReference type="Pfam" id="PF02885"/>
    </source>
</evidence>
<dbReference type="PANTHER" id="PTHR43285">
    <property type="entry name" value="ANTHRANILATE PHOSPHORIBOSYLTRANSFERASE"/>
    <property type="match status" value="1"/>
</dbReference>
<evidence type="ECO:0000256" key="2">
    <source>
        <dbReference type="ARBA" id="ARBA00022679"/>
    </source>
</evidence>
<evidence type="ECO:0000256" key="1">
    <source>
        <dbReference type="ARBA" id="ARBA00022676"/>
    </source>
</evidence>
<dbReference type="GO" id="GO:0003677">
    <property type="term" value="F:DNA binding"/>
    <property type="evidence" value="ECO:0007669"/>
    <property type="project" value="UniProtKB-KW"/>
</dbReference>
<dbReference type="InterPro" id="IPR036320">
    <property type="entry name" value="Glycosyl_Trfase_fam3_N_dom_sf"/>
</dbReference>
<dbReference type="Pfam" id="PF02885">
    <property type="entry name" value="Glycos_trans_3N"/>
    <property type="match status" value="1"/>
</dbReference>
<reference evidence="4 5" key="1">
    <citation type="submission" date="2021-01" db="EMBL/GenBank/DDBJ databases">
        <title>Complete genome sequence of Erwinia rhapontici MAFF 311153.</title>
        <authorList>
            <person name="Morohoshi T."/>
            <person name="Someya N."/>
        </authorList>
    </citation>
    <scope>NUCLEOTIDE SEQUENCE [LARGE SCALE GENOMIC DNA]</scope>
    <source>
        <strain evidence="4 5">MAFF 311153</strain>
    </source>
</reference>
<feature type="domain" description="Glycosyl transferase family 3 N-terminal" evidence="3">
    <location>
        <begin position="6"/>
        <end position="71"/>
    </location>
</feature>
<evidence type="ECO:0000313" key="4">
    <source>
        <dbReference type="EMBL" id="BCQ34029.1"/>
    </source>
</evidence>
<keyword evidence="4" id="KW-0238">DNA-binding</keyword>
<sequence>MSMDYKKIIKEVGRGKNHARDIDADTACELYRRILNGEVPDLELGALLIALRIKGEGEGEMLGFYQAMQEQMPRLIPPAQRPMPIVIPSYNGARRQGNLTPLLALLLSRLGFPVLVHGVSDDPTRITSEAVFAALDIPAVSTLEEAQAKLDAGELVFITIGTLCQPMEQQLALRWRMGVRNSAHTLAKLATPFAADAALRLASVSHPEYIPRVATFFSAVGGRGLLLNGTEGEVYASPQRCPSITLIAGEDTRALLSRQEEVVLSADHLPSAKDAATTAAWIRRCLDRQVPVPQSLRLQIACCYLATGRAIDLDGALAQIDSAGY</sequence>
<dbReference type="InterPro" id="IPR017459">
    <property type="entry name" value="Glycosyl_Trfase_fam3_N_dom"/>
</dbReference>
<dbReference type="Gene3D" id="1.20.970.10">
    <property type="entry name" value="Transferase, Pyrimidine Nucleoside Phosphorylase, Chain C"/>
    <property type="match status" value="1"/>
</dbReference>
<keyword evidence="1" id="KW-0328">Glycosyltransferase</keyword>
<protein>
    <submittedName>
        <fullName evidence="4">DNA-binding protein YbiB</fullName>
    </submittedName>
</protein>
<proteinExistence type="predicted"/>
<dbReference type="NCBIfam" id="NF006005">
    <property type="entry name" value="PRK08136.1"/>
    <property type="match status" value="1"/>
</dbReference>
<keyword evidence="2" id="KW-0808">Transferase</keyword>
<gene>
    <name evidence="4" type="ORF">ERHA53_13720</name>
</gene>
<keyword evidence="5" id="KW-1185">Reference proteome</keyword>
<accession>A0ABN6DH58</accession>
<dbReference type="PANTHER" id="PTHR43285:SF4">
    <property type="entry name" value="TRANSFERASE"/>
    <property type="match status" value="1"/>
</dbReference>
<organism evidence="4 5">
    <name type="scientific">Erwinia rhapontici</name>
    <name type="common">Pectobacterium rhapontici</name>
    <dbReference type="NCBI Taxonomy" id="55212"/>
    <lineage>
        <taxon>Bacteria</taxon>
        <taxon>Pseudomonadati</taxon>
        <taxon>Pseudomonadota</taxon>
        <taxon>Gammaproteobacteria</taxon>
        <taxon>Enterobacterales</taxon>
        <taxon>Erwiniaceae</taxon>
        <taxon>Erwinia</taxon>
    </lineage>
</organism>
<dbReference type="EMBL" id="AP024329">
    <property type="protein sequence ID" value="BCQ34029.1"/>
    <property type="molecule type" value="Genomic_DNA"/>
</dbReference>
<dbReference type="SUPFAM" id="SSF52418">
    <property type="entry name" value="Nucleoside phosphorylase/phosphoribosyltransferase catalytic domain"/>
    <property type="match status" value="1"/>
</dbReference>
<name>A0ABN6DH58_ERWRD</name>